<protein>
    <submittedName>
        <fullName evidence="1">Uncharacterized protein</fullName>
    </submittedName>
</protein>
<gene>
    <name evidence="1" type="ORF">C8N45_101862</name>
</gene>
<proteinExistence type="predicted"/>
<sequence length="64" mass="7408">MVAACFLYLAPRQIKMVRLLKRAASVTREGNAPRQQWAESERFRPMLVRLAGHQSVLERQNLTL</sequence>
<dbReference type="AlphaFoldDB" id="A0A2T6KRU9"/>
<comment type="caution">
    <text evidence="1">The sequence shown here is derived from an EMBL/GenBank/DDBJ whole genome shotgun (WGS) entry which is preliminary data.</text>
</comment>
<dbReference type="EMBL" id="QBUD01000001">
    <property type="protein sequence ID" value="PUB19267.1"/>
    <property type="molecule type" value="Genomic_DNA"/>
</dbReference>
<keyword evidence="2" id="KW-1185">Reference proteome</keyword>
<dbReference type="Proteomes" id="UP000244523">
    <property type="component" value="Unassembled WGS sequence"/>
</dbReference>
<evidence type="ECO:0000313" key="2">
    <source>
        <dbReference type="Proteomes" id="UP000244523"/>
    </source>
</evidence>
<evidence type="ECO:0000313" key="1">
    <source>
        <dbReference type="EMBL" id="PUB19267.1"/>
    </source>
</evidence>
<accession>A0A2T6KRU9</accession>
<reference evidence="1 2" key="1">
    <citation type="submission" date="2018-04" db="EMBL/GenBank/DDBJ databases">
        <title>Genomic Encyclopedia of Archaeal and Bacterial Type Strains, Phase II (KMG-II): from individual species to whole genera.</title>
        <authorList>
            <person name="Goeker M."/>
        </authorList>
    </citation>
    <scope>NUCLEOTIDE SEQUENCE [LARGE SCALE GENOMIC DNA]</scope>
    <source>
        <strain evidence="1 2">DSM 29955</strain>
    </source>
</reference>
<name>A0A2T6KRU9_9RHOB</name>
<organism evidence="1 2">
    <name type="scientific">Yoonia sediminilitoris</name>
    <dbReference type="NCBI Taxonomy" id="1286148"/>
    <lineage>
        <taxon>Bacteria</taxon>
        <taxon>Pseudomonadati</taxon>
        <taxon>Pseudomonadota</taxon>
        <taxon>Alphaproteobacteria</taxon>
        <taxon>Rhodobacterales</taxon>
        <taxon>Paracoccaceae</taxon>
        <taxon>Yoonia</taxon>
    </lineage>
</organism>